<sequence>MERSVIKFNEAGIEDVTEVGSKNAALGDLYTNGATSGLHIPDGFAVTVGVFKQFMDHNNLEGSLQQLMERLDRTDFSNLSETGNAARRLIMDAKFPRAQEQEVTNAYAALFPLKNGDVAVRSSVFAKGHQYFFPEGLHESHLNIRGPLALIYAIKCCYASLYSNRAIKFREMHGIPHGSVQLSIGIQCMVRAGTGCSGIGYTSHTVPRFPDAVRLTANWGLGQNTLPETWDEYIIPKTLQNAGYGILKTIGTKSRMTVYKDISAGTNSILTVITPPELREKAVLDDAGILELARMAILLEAHYSYPVVFEWANDGEENLFYITGIRPAVTGSCDSNNMNAAPLPERRDIA</sequence>
<evidence type="ECO:0000256" key="11">
    <source>
        <dbReference type="ARBA" id="ARBA00022840"/>
    </source>
</evidence>
<protein>
    <recommendedName>
        <fullName evidence="6">Phosphoenolpyruvate synthase</fullName>
        <ecNumber evidence="5">2.7.9.2</ecNumber>
    </recommendedName>
    <alternativeName>
        <fullName evidence="13">Pyruvate, water dikinase</fullName>
    </alternativeName>
</protein>
<dbReference type="InterPro" id="IPR013815">
    <property type="entry name" value="ATP_grasp_subdomain_1"/>
</dbReference>
<comment type="similarity">
    <text evidence="4">Belongs to the PEP-utilizing enzyme family.</text>
</comment>
<proteinExistence type="inferred from homology"/>
<keyword evidence="12" id="KW-0460">Magnesium</keyword>
<dbReference type="PANTHER" id="PTHR43030:SF1">
    <property type="entry name" value="PHOSPHOENOLPYRUVATE SYNTHASE"/>
    <property type="match status" value="1"/>
</dbReference>
<keyword evidence="11" id="KW-0067">ATP-binding</keyword>
<comment type="cofactor">
    <cofactor evidence="1">
        <name>Mg(2+)</name>
        <dbReference type="ChEBI" id="CHEBI:18420"/>
    </cofactor>
</comment>
<evidence type="ECO:0000256" key="13">
    <source>
        <dbReference type="ARBA" id="ARBA00033470"/>
    </source>
</evidence>
<evidence type="ECO:0000256" key="9">
    <source>
        <dbReference type="ARBA" id="ARBA00022741"/>
    </source>
</evidence>
<comment type="pathway">
    <text evidence="3">Carbohydrate biosynthesis; gluconeogenesis.</text>
</comment>
<keyword evidence="9" id="KW-0547">Nucleotide-binding</keyword>
<dbReference type="RefSeq" id="WP_108779130.1">
    <property type="nucleotide sequence ID" value="NZ_CP029186.1"/>
</dbReference>
<evidence type="ECO:0000256" key="14">
    <source>
        <dbReference type="ARBA" id="ARBA00047700"/>
    </source>
</evidence>
<evidence type="ECO:0000256" key="10">
    <source>
        <dbReference type="ARBA" id="ARBA00022777"/>
    </source>
</evidence>
<name>A0A2S1R1A4_9FLAO</name>
<evidence type="ECO:0000256" key="12">
    <source>
        <dbReference type="ARBA" id="ARBA00022842"/>
    </source>
</evidence>
<evidence type="ECO:0000313" key="17">
    <source>
        <dbReference type="Proteomes" id="UP000244929"/>
    </source>
</evidence>
<comment type="catalytic activity">
    <reaction evidence="14">
        <text>pyruvate + ATP + H2O = phosphoenolpyruvate + AMP + phosphate + 2 H(+)</text>
        <dbReference type="Rhea" id="RHEA:11364"/>
        <dbReference type="ChEBI" id="CHEBI:15361"/>
        <dbReference type="ChEBI" id="CHEBI:15377"/>
        <dbReference type="ChEBI" id="CHEBI:15378"/>
        <dbReference type="ChEBI" id="CHEBI:30616"/>
        <dbReference type="ChEBI" id="CHEBI:43474"/>
        <dbReference type="ChEBI" id="CHEBI:58702"/>
        <dbReference type="ChEBI" id="CHEBI:456215"/>
        <dbReference type="EC" id="2.7.9.2"/>
    </reaction>
</comment>
<comment type="function">
    <text evidence="2">Catalyzes the phosphorylation of pyruvate to phosphoenolpyruvate.</text>
</comment>
<dbReference type="InterPro" id="IPR002192">
    <property type="entry name" value="PPDK_AMP/ATP-bd"/>
</dbReference>
<dbReference type="Proteomes" id="UP000244929">
    <property type="component" value="Chromosome"/>
</dbReference>
<evidence type="ECO:0000256" key="8">
    <source>
        <dbReference type="ARBA" id="ARBA00022723"/>
    </source>
</evidence>
<keyword evidence="10" id="KW-0418">Kinase</keyword>
<keyword evidence="17" id="KW-1185">Reference proteome</keyword>
<keyword evidence="7" id="KW-0808">Transferase</keyword>
<dbReference type="UniPathway" id="UPA00138"/>
<dbReference type="InterPro" id="IPR006319">
    <property type="entry name" value="PEP_synth"/>
</dbReference>
<evidence type="ECO:0000256" key="4">
    <source>
        <dbReference type="ARBA" id="ARBA00007837"/>
    </source>
</evidence>
<dbReference type="Pfam" id="PF01326">
    <property type="entry name" value="PPDK_N"/>
    <property type="match status" value="1"/>
</dbReference>
<dbReference type="Gene3D" id="3.30.470.20">
    <property type="entry name" value="ATP-grasp fold, B domain"/>
    <property type="match status" value="1"/>
</dbReference>
<evidence type="ECO:0000256" key="1">
    <source>
        <dbReference type="ARBA" id="ARBA00001946"/>
    </source>
</evidence>
<evidence type="ECO:0000256" key="7">
    <source>
        <dbReference type="ARBA" id="ARBA00022679"/>
    </source>
</evidence>
<dbReference type="SUPFAM" id="SSF56059">
    <property type="entry name" value="Glutathione synthetase ATP-binding domain-like"/>
    <property type="match status" value="1"/>
</dbReference>
<dbReference type="GO" id="GO:0008986">
    <property type="term" value="F:pyruvate, water dikinase activity"/>
    <property type="evidence" value="ECO:0007669"/>
    <property type="project" value="UniProtKB-EC"/>
</dbReference>
<dbReference type="GO" id="GO:0005524">
    <property type="term" value="F:ATP binding"/>
    <property type="evidence" value="ECO:0007669"/>
    <property type="project" value="UniProtKB-KW"/>
</dbReference>
<evidence type="ECO:0000256" key="5">
    <source>
        <dbReference type="ARBA" id="ARBA00011996"/>
    </source>
</evidence>
<dbReference type="AlphaFoldDB" id="A0A2S1R1A4"/>
<feature type="domain" description="Pyruvate phosphate dikinase AMP/ATP-binding" evidence="15">
    <location>
        <begin position="17"/>
        <end position="332"/>
    </location>
</feature>
<evidence type="ECO:0000256" key="6">
    <source>
        <dbReference type="ARBA" id="ARBA00021623"/>
    </source>
</evidence>
<keyword evidence="8" id="KW-0479">Metal-binding</keyword>
<reference evidence="16 17" key="1">
    <citation type="submission" date="2018-04" db="EMBL/GenBank/DDBJ databases">
        <title>Genome sequencing of Flavobacterium sp. HYN0059.</title>
        <authorList>
            <person name="Yi H."/>
            <person name="Baek C."/>
        </authorList>
    </citation>
    <scope>NUCLEOTIDE SEQUENCE [LARGE SCALE GENOMIC DNA]</scope>
    <source>
        <strain evidence="16 17">HYN0059</strain>
    </source>
</reference>
<evidence type="ECO:0000259" key="15">
    <source>
        <dbReference type="Pfam" id="PF01326"/>
    </source>
</evidence>
<dbReference type="KEGG" id="falb:HYN59_15395"/>
<dbReference type="PANTHER" id="PTHR43030">
    <property type="entry name" value="PHOSPHOENOLPYRUVATE SYNTHASE"/>
    <property type="match status" value="1"/>
</dbReference>
<dbReference type="GO" id="GO:0046872">
    <property type="term" value="F:metal ion binding"/>
    <property type="evidence" value="ECO:0007669"/>
    <property type="project" value="UniProtKB-KW"/>
</dbReference>
<dbReference type="Gene3D" id="3.30.1490.20">
    <property type="entry name" value="ATP-grasp fold, A domain"/>
    <property type="match status" value="1"/>
</dbReference>
<dbReference type="EMBL" id="CP029186">
    <property type="protein sequence ID" value="AWH86407.1"/>
    <property type="molecule type" value="Genomic_DNA"/>
</dbReference>
<evidence type="ECO:0000256" key="2">
    <source>
        <dbReference type="ARBA" id="ARBA00002988"/>
    </source>
</evidence>
<dbReference type="EC" id="2.7.9.2" evidence="5"/>
<dbReference type="GO" id="GO:0006094">
    <property type="term" value="P:gluconeogenesis"/>
    <property type="evidence" value="ECO:0007669"/>
    <property type="project" value="UniProtKB-UniPathway"/>
</dbReference>
<evidence type="ECO:0000313" key="16">
    <source>
        <dbReference type="EMBL" id="AWH86407.1"/>
    </source>
</evidence>
<accession>A0A2S1R1A4</accession>
<evidence type="ECO:0000256" key="3">
    <source>
        <dbReference type="ARBA" id="ARBA00004742"/>
    </source>
</evidence>
<gene>
    <name evidence="16" type="ORF">HYN59_15395</name>
</gene>
<dbReference type="OrthoDB" id="9765468at2"/>
<organism evidence="16 17">
    <name type="scientific">Flavobacterium album</name>
    <dbReference type="NCBI Taxonomy" id="2175091"/>
    <lineage>
        <taxon>Bacteria</taxon>
        <taxon>Pseudomonadati</taxon>
        <taxon>Bacteroidota</taxon>
        <taxon>Flavobacteriia</taxon>
        <taxon>Flavobacteriales</taxon>
        <taxon>Flavobacteriaceae</taxon>
        <taxon>Flavobacterium</taxon>
    </lineage>
</organism>